<organism evidence="2 3">
    <name type="scientific">Galendromus occidentalis</name>
    <name type="common">western predatory mite</name>
    <dbReference type="NCBI Taxonomy" id="34638"/>
    <lineage>
        <taxon>Eukaryota</taxon>
        <taxon>Metazoa</taxon>
        <taxon>Ecdysozoa</taxon>
        <taxon>Arthropoda</taxon>
        <taxon>Chelicerata</taxon>
        <taxon>Arachnida</taxon>
        <taxon>Acari</taxon>
        <taxon>Parasitiformes</taxon>
        <taxon>Mesostigmata</taxon>
        <taxon>Gamasina</taxon>
        <taxon>Phytoseioidea</taxon>
        <taxon>Phytoseiidae</taxon>
        <taxon>Typhlodrominae</taxon>
        <taxon>Galendromus</taxon>
    </lineage>
</organism>
<dbReference type="RefSeq" id="XP_003743731.1">
    <property type="nucleotide sequence ID" value="XM_003743683.1"/>
</dbReference>
<accession>A0AAJ6VYI9</accession>
<evidence type="ECO:0000313" key="3">
    <source>
        <dbReference type="RefSeq" id="XP_003743731.1"/>
    </source>
</evidence>
<dbReference type="InterPro" id="IPR037365">
    <property type="entry name" value="Slowmo/Ups"/>
</dbReference>
<keyword evidence="2" id="KW-1185">Reference proteome</keyword>
<dbReference type="PROSITE" id="PS50904">
    <property type="entry name" value="PRELI_MSF1"/>
    <property type="match status" value="1"/>
</dbReference>
<evidence type="ECO:0000259" key="1">
    <source>
        <dbReference type="PROSITE" id="PS50904"/>
    </source>
</evidence>
<feature type="domain" description="PRELI/MSF1" evidence="1">
    <location>
        <begin position="1"/>
        <end position="171"/>
    </location>
</feature>
<evidence type="ECO:0000313" key="2">
    <source>
        <dbReference type="Proteomes" id="UP000694867"/>
    </source>
</evidence>
<gene>
    <name evidence="3" type="primary">LOC100903703</name>
</gene>
<dbReference type="GO" id="GO:0005758">
    <property type="term" value="C:mitochondrial intermembrane space"/>
    <property type="evidence" value="ECO:0007669"/>
    <property type="project" value="InterPro"/>
</dbReference>
<protein>
    <submittedName>
        <fullName evidence="3">PRELI domain-containing protein 1, mitochondrial</fullName>
    </submittedName>
</protein>
<dbReference type="AlphaFoldDB" id="A0AAJ6VYI9"/>
<dbReference type="GeneID" id="100903703"/>
<dbReference type="Pfam" id="PF04707">
    <property type="entry name" value="PRELI"/>
    <property type="match status" value="1"/>
</dbReference>
<proteinExistence type="predicted"/>
<sequence length="197" mass="22405">MRYFSNHDSYDFKWDQVTAAFWKKYPNPQSGHVLSEDVIFRQINNGSLVTKRLLTKTNGMPPLAERLVGKVGNSVKIVEESVVDLKKKTFTTYTRNIGLTHVMQVEEKCVYTPDPTDSSKTMCVRQAWVTSNLMGVSRAVTQIGIARLKKNVHKASQGFKYVLEDLFGHAAKFRERAKFATEIAKYRIPVVRAAESE</sequence>
<dbReference type="InterPro" id="IPR006797">
    <property type="entry name" value="PRELI/MSF1_dom"/>
</dbReference>
<dbReference type="Proteomes" id="UP000694867">
    <property type="component" value="Unplaced"/>
</dbReference>
<dbReference type="KEGG" id="goe:100903703"/>
<reference evidence="3" key="1">
    <citation type="submission" date="2025-08" db="UniProtKB">
        <authorList>
            <consortium name="RefSeq"/>
        </authorList>
    </citation>
    <scope>IDENTIFICATION</scope>
</reference>
<dbReference type="CTD" id="35969"/>
<name>A0AAJ6VYI9_9ACAR</name>
<dbReference type="PANTHER" id="PTHR11158">
    <property type="entry name" value="MSF1/PX19 RELATED"/>
    <property type="match status" value="1"/>
</dbReference>